<comment type="caution">
    <text evidence="3">The sequence shown here is derived from an EMBL/GenBank/DDBJ whole genome shotgun (WGS) entry which is preliminary data.</text>
</comment>
<keyword evidence="4" id="KW-1185">Reference proteome</keyword>
<protein>
    <submittedName>
        <fullName evidence="3">Uncharacterized protein</fullName>
    </submittedName>
</protein>
<sequence length="497" mass="50244">MPRKASRKLTRAVPVVLAAATTLLIGAGTASADTFGPLPPANPFLGPMGTATMHGDAESSDSTPLPGPGTGSVNIADTPLASACPTILQGSDGIPQALCTTIANRTPTVHLLDPATGHSTASLSLTKGSLLGGVYAYLDDKNQMVTVDGSGDLLRIGHDRGGPGGTWRLFVASRTDITAAVSGHCGGGDCDHVAALMPDQQGRVWFATDNASAGYVDPATGQAQSIVLAPGEGVDNSISTAPEGVAITTDHAQYLLDAVGGAPHIVWRQAYDRGPARKPGQLSWGSGASPTFFGPRTGTEYLAITDNAVPTENLIVYNSATGSQVCTTPAINGTENSPIGSGNSVFVASTYGYPYPALPANAGPSRPSGAPITGGMTRIDVNPDGNGCTVKWSNNVRSSAVPRLSVADGKIYTVAREPALGGGSSGSAAQGGFIGSVGGAADSYRYTVIDASTGKVDAQQNIGTGAQLDTLQMVGTIAPGKVQYQGTVTGVLRIASR</sequence>
<feature type="chain" id="PRO_5040873752" evidence="2">
    <location>
        <begin position="33"/>
        <end position="497"/>
    </location>
</feature>
<feature type="region of interest" description="Disordered" evidence="1">
    <location>
        <begin position="49"/>
        <end position="74"/>
    </location>
</feature>
<evidence type="ECO:0000256" key="2">
    <source>
        <dbReference type="SAM" id="SignalP"/>
    </source>
</evidence>
<name>A0A9X4M1J1_9ACTN</name>
<dbReference type="EMBL" id="JANRHA010000005">
    <property type="protein sequence ID" value="MDG3014682.1"/>
    <property type="molecule type" value="Genomic_DNA"/>
</dbReference>
<proteinExistence type="predicted"/>
<evidence type="ECO:0000313" key="3">
    <source>
        <dbReference type="EMBL" id="MDG3014682.1"/>
    </source>
</evidence>
<feature type="signal peptide" evidence="2">
    <location>
        <begin position="1"/>
        <end position="32"/>
    </location>
</feature>
<dbReference type="SUPFAM" id="SSF50969">
    <property type="entry name" value="YVTN repeat-like/Quinoprotein amine dehydrogenase"/>
    <property type="match status" value="1"/>
</dbReference>
<gene>
    <name evidence="3" type="ORF">NVS88_08940</name>
</gene>
<keyword evidence="2" id="KW-0732">Signal</keyword>
<evidence type="ECO:0000313" key="4">
    <source>
        <dbReference type="Proteomes" id="UP001152755"/>
    </source>
</evidence>
<dbReference type="Proteomes" id="UP001152755">
    <property type="component" value="Unassembled WGS sequence"/>
</dbReference>
<dbReference type="RefSeq" id="WP_277835032.1">
    <property type="nucleotide sequence ID" value="NZ_JAAIVF010000007.1"/>
</dbReference>
<dbReference type="InterPro" id="IPR011044">
    <property type="entry name" value="Quino_amine_DH_bsu"/>
</dbReference>
<evidence type="ECO:0000256" key="1">
    <source>
        <dbReference type="SAM" id="MobiDB-lite"/>
    </source>
</evidence>
<accession>A0A9X4M1J1</accession>
<organism evidence="3 4">
    <name type="scientific">Speluncibacter jeojiensis</name>
    <dbReference type="NCBI Taxonomy" id="2710754"/>
    <lineage>
        <taxon>Bacteria</taxon>
        <taxon>Bacillati</taxon>
        <taxon>Actinomycetota</taxon>
        <taxon>Actinomycetes</taxon>
        <taxon>Mycobacteriales</taxon>
        <taxon>Speluncibacteraceae</taxon>
        <taxon>Speluncibacter</taxon>
    </lineage>
</organism>
<reference evidence="3" key="1">
    <citation type="submission" date="2022-08" db="EMBL/GenBank/DDBJ databases">
        <title>Genome analysis of Corynebacteriales strain.</title>
        <authorList>
            <person name="Lee S.D."/>
        </authorList>
    </citation>
    <scope>NUCLEOTIDE SEQUENCE</scope>
    <source>
        <strain evidence="3">D3-21</strain>
    </source>
</reference>
<dbReference type="AlphaFoldDB" id="A0A9X4M1J1"/>